<keyword evidence="3" id="KW-1185">Reference proteome</keyword>
<dbReference type="AlphaFoldDB" id="A0A420VZ32"/>
<sequence length="85" mass="9678">MQDSFCETASWGASRDEKGGLYVGLWWKENREARADSAKRPENEWKGQLCSETRWKGNGKGAARLWKSAQKQHPHPQGFSTNTPQ</sequence>
<feature type="compositionally biased region" description="Basic and acidic residues" evidence="1">
    <location>
        <begin position="33"/>
        <end position="45"/>
    </location>
</feature>
<dbReference type="RefSeq" id="WP_121124538.1">
    <property type="nucleotide sequence ID" value="NZ_RBWS01000008.1"/>
</dbReference>
<evidence type="ECO:0000313" key="2">
    <source>
        <dbReference type="EMBL" id="RKO71582.1"/>
    </source>
</evidence>
<evidence type="ECO:0000256" key="1">
    <source>
        <dbReference type="SAM" id="MobiDB-lite"/>
    </source>
</evidence>
<organism evidence="2 3">
    <name type="scientific">Sphingobacterium puteale</name>
    <dbReference type="NCBI Taxonomy" id="2420510"/>
    <lineage>
        <taxon>Bacteria</taxon>
        <taxon>Pseudomonadati</taxon>
        <taxon>Bacteroidota</taxon>
        <taxon>Sphingobacteriia</taxon>
        <taxon>Sphingobacteriales</taxon>
        <taxon>Sphingobacteriaceae</taxon>
        <taxon>Sphingobacterium</taxon>
    </lineage>
</organism>
<feature type="region of interest" description="Disordered" evidence="1">
    <location>
        <begin position="33"/>
        <end position="85"/>
    </location>
</feature>
<gene>
    <name evidence="2" type="ORF">D7322_12575</name>
</gene>
<protein>
    <submittedName>
        <fullName evidence="2">Uncharacterized protein</fullName>
    </submittedName>
</protein>
<reference evidence="2 3" key="1">
    <citation type="submission" date="2018-10" db="EMBL/GenBank/DDBJ databases">
        <title>Sphingobacterium sp. M05W1-28.</title>
        <authorList>
            <person name="Cai H."/>
        </authorList>
    </citation>
    <scope>NUCLEOTIDE SEQUENCE [LARGE SCALE GENOMIC DNA]</scope>
    <source>
        <strain evidence="2 3">M05W1-28</strain>
    </source>
</reference>
<dbReference type="EMBL" id="RBWS01000008">
    <property type="protein sequence ID" value="RKO71582.1"/>
    <property type="molecule type" value="Genomic_DNA"/>
</dbReference>
<name>A0A420VZ32_9SPHI</name>
<dbReference type="Proteomes" id="UP000282423">
    <property type="component" value="Unassembled WGS sequence"/>
</dbReference>
<evidence type="ECO:0000313" key="3">
    <source>
        <dbReference type="Proteomes" id="UP000282423"/>
    </source>
</evidence>
<comment type="caution">
    <text evidence="2">The sequence shown here is derived from an EMBL/GenBank/DDBJ whole genome shotgun (WGS) entry which is preliminary data.</text>
</comment>
<accession>A0A420VZ32</accession>
<proteinExistence type="predicted"/>